<dbReference type="PANTHER" id="PTHR45527:SF1">
    <property type="entry name" value="FATTY ACID SYNTHASE"/>
    <property type="match status" value="1"/>
</dbReference>
<organism evidence="1 2">
    <name type="scientific">Pseudomonas syringae pv. japonica str. M301072</name>
    <dbReference type="NCBI Taxonomy" id="629262"/>
    <lineage>
        <taxon>Bacteria</taxon>
        <taxon>Pseudomonadati</taxon>
        <taxon>Pseudomonadota</taxon>
        <taxon>Gammaproteobacteria</taxon>
        <taxon>Pseudomonadales</taxon>
        <taxon>Pseudomonadaceae</taxon>
        <taxon>Pseudomonas</taxon>
        <taxon>Pseudomonas syringae</taxon>
    </lineage>
</organism>
<comment type="caution">
    <text evidence="1">The sequence shown here is derived from an EMBL/GenBank/DDBJ whole genome shotgun (WGS) entry which is preliminary data.</text>
</comment>
<name>F3FZN6_PSESX</name>
<evidence type="ECO:0000313" key="1">
    <source>
        <dbReference type="EMBL" id="EGH35678.1"/>
    </source>
</evidence>
<protein>
    <submittedName>
        <fullName evidence="1">Amino acid adenylation</fullName>
    </submittedName>
</protein>
<accession>F3FZN6</accession>
<dbReference type="Gene3D" id="2.30.38.10">
    <property type="entry name" value="Luciferase, Domain 3"/>
    <property type="match status" value="1"/>
</dbReference>
<dbReference type="GO" id="GO:0044550">
    <property type="term" value="P:secondary metabolite biosynthetic process"/>
    <property type="evidence" value="ECO:0007669"/>
    <property type="project" value="TreeGrafter"/>
</dbReference>
<feature type="non-terminal residue" evidence="1">
    <location>
        <position position="41"/>
    </location>
</feature>
<dbReference type="AlphaFoldDB" id="F3FZN6"/>
<reference evidence="1 2" key="1">
    <citation type="journal article" date="2011" name="PLoS Pathog.">
        <title>Dynamic evolution of pathogenicity revealed by sequencing and comparative genomics of 19 Pseudomonas syringae isolates.</title>
        <authorList>
            <person name="Baltrus D.A."/>
            <person name="Nishimura M.T."/>
            <person name="Romanchuk A."/>
            <person name="Chang J.H."/>
            <person name="Mukhtar M.S."/>
            <person name="Cherkis K."/>
            <person name="Roach J."/>
            <person name="Grant S.R."/>
            <person name="Jones C.D."/>
            <person name="Dangl J.L."/>
        </authorList>
    </citation>
    <scope>NUCLEOTIDE SEQUENCE [LARGE SCALE GENOMIC DNA]</scope>
    <source>
        <strain evidence="2">M301072PT</strain>
    </source>
</reference>
<dbReference type="SUPFAM" id="SSF56801">
    <property type="entry name" value="Acetyl-CoA synthetase-like"/>
    <property type="match status" value="1"/>
</dbReference>
<dbReference type="Proteomes" id="UP000004471">
    <property type="component" value="Unassembled WGS sequence"/>
</dbReference>
<dbReference type="GO" id="GO:0005737">
    <property type="term" value="C:cytoplasm"/>
    <property type="evidence" value="ECO:0007669"/>
    <property type="project" value="TreeGrafter"/>
</dbReference>
<gene>
    <name evidence="1" type="ORF">PSYJA_44276</name>
</gene>
<sequence length="41" mass="4748">VADPFDSAPQARLYRTGDLVRWRADGNLEYLGRNDDQVKIR</sequence>
<evidence type="ECO:0000313" key="2">
    <source>
        <dbReference type="Proteomes" id="UP000004471"/>
    </source>
</evidence>
<dbReference type="GO" id="GO:0043041">
    <property type="term" value="P:amino acid activation for nonribosomal peptide biosynthetic process"/>
    <property type="evidence" value="ECO:0007669"/>
    <property type="project" value="TreeGrafter"/>
</dbReference>
<dbReference type="EMBL" id="AEAH01003905">
    <property type="protein sequence ID" value="EGH35678.1"/>
    <property type="molecule type" value="Genomic_DNA"/>
</dbReference>
<dbReference type="GO" id="GO:0031177">
    <property type="term" value="F:phosphopantetheine binding"/>
    <property type="evidence" value="ECO:0007669"/>
    <property type="project" value="TreeGrafter"/>
</dbReference>
<dbReference type="PANTHER" id="PTHR45527">
    <property type="entry name" value="NONRIBOSOMAL PEPTIDE SYNTHETASE"/>
    <property type="match status" value="1"/>
</dbReference>
<dbReference type="HOGENOM" id="CLU_219236_0_0_6"/>
<feature type="non-terminal residue" evidence="1">
    <location>
        <position position="1"/>
    </location>
</feature>
<proteinExistence type="predicted"/>